<keyword evidence="1" id="KW-0645">Protease</keyword>
<evidence type="ECO:0000259" key="2">
    <source>
        <dbReference type="Pfam" id="PF01471"/>
    </source>
</evidence>
<dbReference type="Pfam" id="PF01471">
    <property type="entry name" value="PG_binding_1"/>
    <property type="match status" value="1"/>
</dbReference>
<dbReference type="Gene3D" id="1.10.101.10">
    <property type="entry name" value="PGBD-like superfamily/PGBD"/>
    <property type="match status" value="1"/>
</dbReference>
<accession>A0A914XLC0</accession>
<dbReference type="Gene3D" id="3.40.80.10">
    <property type="entry name" value="Peptidoglycan recognition protein-like"/>
    <property type="match status" value="1"/>
</dbReference>
<protein>
    <submittedName>
        <fullName evidence="4">Peptidoglycan binding-like domain-containing protein</fullName>
    </submittedName>
</protein>
<dbReference type="InterPro" id="IPR036366">
    <property type="entry name" value="PGBDSf"/>
</dbReference>
<keyword evidence="1" id="KW-0378">Hydrolase</keyword>
<name>A0A914XLC0_9BILA</name>
<dbReference type="WBParaSite" id="PSAMB.scaffold8844size5712.g31842.t1">
    <property type="protein sequence ID" value="PSAMB.scaffold8844size5712.g31842.t1"/>
    <property type="gene ID" value="PSAMB.scaffold8844size5712.g31842"/>
</dbReference>
<proteinExistence type="predicted"/>
<evidence type="ECO:0000256" key="1">
    <source>
        <dbReference type="ARBA" id="ARBA00023049"/>
    </source>
</evidence>
<dbReference type="SUPFAM" id="SSF47090">
    <property type="entry name" value="PGBD-like"/>
    <property type="match status" value="1"/>
</dbReference>
<dbReference type="AlphaFoldDB" id="A0A914XLC0"/>
<dbReference type="GO" id="GO:0008237">
    <property type="term" value="F:metallopeptidase activity"/>
    <property type="evidence" value="ECO:0007669"/>
    <property type="project" value="UniProtKB-KW"/>
</dbReference>
<dbReference type="SUPFAM" id="SSF55846">
    <property type="entry name" value="N-acetylmuramoyl-L-alanine amidase-like"/>
    <property type="match status" value="1"/>
</dbReference>
<keyword evidence="3" id="KW-1185">Reference proteome</keyword>
<feature type="domain" description="Peptidoglycan binding-like" evidence="2">
    <location>
        <begin position="81"/>
        <end position="121"/>
    </location>
</feature>
<dbReference type="InterPro" id="IPR036505">
    <property type="entry name" value="Amidase/PGRP_sf"/>
</dbReference>
<dbReference type="Proteomes" id="UP000887566">
    <property type="component" value="Unplaced"/>
</dbReference>
<keyword evidence="1" id="KW-0482">Metalloprotease</keyword>
<organism evidence="3 4">
    <name type="scientific">Plectus sambesii</name>
    <dbReference type="NCBI Taxonomy" id="2011161"/>
    <lineage>
        <taxon>Eukaryota</taxon>
        <taxon>Metazoa</taxon>
        <taxon>Ecdysozoa</taxon>
        <taxon>Nematoda</taxon>
        <taxon>Chromadorea</taxon>
        <taxon>Plectida</taxon>
        <taxon>Plectina</taxon>
        <taxon>Plectoidea</taxon>
        <taxon>Plectidae</taxon>
        <taxon>Plectus</taxon>
    </lineage>
</organism>
<dbReference type="InterPro" id="IPR002477">
    <property type="entry name" value="Peptidoglycan-bd-like"/>
</dbReference>
<reference evidence="4" key="1">
    <citation type="submission" date="2022-11" db="UniProtKB">
        <authorList>
            <consortium name="WormBaseParasite"/>
        </authorList>
    </citation>
    <scope>IDENTIFICATION</scope>
</reference>
<evidence type="ECO:0000313" key="4">
    <source>
        <dbReference type="WBParaSite" id="PSAMB.scaffold8844size5712.g31842.t1"/>
    </source>
</evidence>
<evidence type="ECO:0000313" key="3">
    <source>
        <dbReference type="Proteomes" id="UP000887566"/>
    </source>
</evidence>
<dbReference type="GO" id="GO:0009253">
    <property type="term" value="P:peptidoglycan catabolic process"/>
    <property type="evidence" value="ECO:0007669"/>
    <property type="project" value="InterPro"/>
</dbReference>
<sequence length="168" mass="19002">MTSVTALCKTLMGRWNITPQNFVAHGDIAPGRKQDVSGYFNWTTFYAELEIFPGLFVSNITANQQKGVLLSSSTNSNVVNANVTNLQQRLSNYGYVSEIDVNGIFDAKTEAVVEAFNRHFCPEIFVKEKEHTYDDNSSNSPNQQWYGISEERLTYLLKNTNRDLCPQC</sequence>
<dbReference type="GO" id="GO:0008745">
    <property type="term" value="F:N-acetylmuramoyl-L-alanine amidase activity"/>
    <property type="evidence" value="ECO:0007669"/>
    <property type="project" value="InterPro"/>
</dbReference>
<dbReference type="InterPro" id="IPR036365">
    <property type="entry name" value="PGBD-like_sf"/>
</dbReference>